<keyword evidence="2 5" id="KW-0732">Signal</keyword>
<dbReference type="GeneID" id="106475682"/>
<evidence type="ECO:0000256" key="4">
    <source>
        <dbReference type="SAM" id="Phobius"/>
    </source>
</evidence>
<dbReference type="RefSeq" id="XP_022235448.1">
    <property type="nucleotide sequence ID" value="XM_022379740.1"/>
</dbReference>
<name>A0ABM1RVP3_LIMPO</name>
<dbReference type="PANTHER" id="PTHR24369:SF210">
    <property type="entry name" value="CHAOPTIN-RELATED"/>
    <property type="match status" value="1"/>
</dbReference>
<keyword evidence="4" id="KW-1133">Transmembrane helix</keyword>
<organism evidence="7 8">
    <name type="scientific">Limulus polyphemus</name>
    <name type="common">Atlantic horseshoe crab</name>
    <dbReference type="NCBI Taxonomy" id="6850"/>
    <lineage>
        <taxon>Eukaryota</taxon>
        <taxon>Metazoa</taxon>
        <taxon>Ecdysozoa</taxon>
        <taxon>Arthropoda</taxon>
        <taxon>Chelicerata</taxon>
        <taxon>Merostomata</taxon>
        <taxon>Xiphosura</taxon>
        <taxon>Limulidae</taxon>
        <taxon>Limulus</taxon>
    </lineage>
</organism>
<dbReference type="Pfam" id="PF13855">
    <property type="entry name" value="LRR_8"/>
    <property type="match status" value="1"/>
</dbReference>
<gene>
    <name evidence="8" type="primary">LOC106475682</name>
</gene>
<dbReference type="SMART" id="SM00082">
    <property type="entry name" value="LRRCT"/>
    <property type="match status" value="1"/>
</dbReference>
<reference evidence="8" key="1">
    <citation type="submission" date="2025-08" db="UniProtKB">
        <authorList>
            <consortium name="RefSeq"/>
        </authorList>
    </citation>
    <scope>IDENTIFICATION</scope>
    <source>
        <tissue evidence="8">Muscle</tissue>
    </source>
</reference>
<evidence type="ECO:0000256" key="1">
    <source>
        <dbReference type="ARBA" id="ARBA00022614"/>
    </source>
</evidence>
<feature type="domain" description="LRRCT" evidence="6">
    <location>
        <begin position="375"/>
        <end position="430"/>
    </location>
</feature>
<dbReference type="Gene3D" id="3.80.10.10">
    <property type="entry name" value="Ribonuclease Inhibitor"/>
    <property type="match status" value="2"/>
</dbReference>
<evidence type="ECO:0000313" key="7">
    <source>
        <dbReference type="Proteomes" id="UP000694941"/>
    </source>
</evidence>
<dbReference type="InterPro" id="IPR000483">
    <property type="entry name" value="Cys-rich_flank_reg_C"/>
</dbReference>
<dbReference type="Pfam" id="PF13306">
    <property type="entry name" value="LRR_5"/>
    <property type="match status" value="1"/>
</dbReference>
<keyword evidence="1" id="KW-0433">Leucine-rich repeat</keyword>
<keyword evidence="4" id="KW-0812">Transmembrane</keyword>
<sequence>MKSQLRFAFFIIILFFFNFVFGLCPYRCQCNEESLVAVCNEAKLDVVPITLNPDLRELHLGKNNIKSIMSAFSVYHNLQYLDMTGNNLVTLGKSNFERQHRLQILLLGDNTISSLKHMTFFGLYSLQILKLPGNLIHELPDGLFKDLPNLEVLDLSKNDIVTISRDAFVGLERIKILLLRDNKLVQIPKATFKPIPHLISLDLGLNTFVSVKDYEFSDLIRLQTLKLDSCKIREVYKYTFNGLKHLSNILLQDNMLNSIPTEALSNLKALRELQIGQNNFSKIQPNAFYGLKNLRSVIINSAPLLERIENYAFLHNTQLQNLVINYNKQLRYVGGNTFSSLTSLRSISLRGNAFYTLPADLLPWQNLESFNLLDNPFVCNCSLLWLLRLLQNFNYSTHVDSEVTHITCDTPTFLRELLLKDLTPEELGCYTSETQKILTCTFVVVGLAVIVIIVIILWYRQKVVNDLKIKCSTSLSDSQFDARYGQDNLRCGRTPEREWMVKIGRDSHLGRLV</sequence>
<dbReference type="SMART" id="SM00369">
    <property type="entry name" value="LRR_TYP"/>
    <property type="match status" value="11"/>
</dbReference>
<evidence type="ECO:0000256" key="2">
    <source>
        <dbReference type="ARBA" id="ARBA00022729"/>
    </source>
</evidence>
<dbReference type="PANTHER" id="PTHR24369">
    <property type="entry name" value="ANTIGEN BSP, PUTATIVE-RELATED"/>
    <property type="match status" value="1"/>
</dbReference>
<evidence type="ECO:0000259" key="6">
    <source>
        <dbReference type="SMART" id="SM00082"/>
    </source>
</evidence>
<dbReference type="InterPro" id="IPR026906">
    <property type="entry name" value="LRR_5"/>
</dbReference>
<evidence type="ECO:0000256" key="3">
    <source>
        <dbReference type="ARBA" id="ARBA00022737"/>
    </source>
</evidence>
<dbReference type="Proteomes" id="UP000694941">
    <property type="component" value="Unplaced"/>
</dbReference>
<dbReference type="SUPFAM" id="SSF52058">
    <property type="entry name" value="L domain-like"/>
    <property type="match status" value="1"/>
</dbReference>
<dbReference type="PROSITE" id="PS51450">
    <property type="entry name" value="LRR"/>
    <property type="match status" value="1"/>
</dbReference>
<evidence type="ECO:0000313" key="8">
    <source>
        <dbReference type="RefSeq" id="XP_022235448.1"/>
    </source>
</evidence>
<feature type="transmembrane region" description="Helical" evidence="4">
    <location>
        <begin position="441"/>
        <end position="459"/>
    </location>
</feature>
<proteinExistence type="predicted"/>
<keyword evidence="3" id="KW-0677">Repeat</keyword>
<keyword evidence="7" id="KW-1185">Reference proteome</keyword>
<dbReference type="InterPro" id="IPR050541">
    <property type="entry name" value="LRR_TM_domain-containing"/>
</dbReference>
<dbReference type="InterPro" id="IPR032675">
    <property type="entry name" value="LRR_dom_sf"/>
</dbReference>
<keyword evidence="4" id="KW-0472">Membrane</keyword>
<protein>
    <submittedName>
        <fullName evidence="8">TLR4 interactor with leucine rich repeats-like</fullName>
    </submittedName>
</protein>
<feature type="chain" id="PRO_5046378214" evidence="5">
    <location>
        <begin position="23"/>
        <end position="513"/>
    </location>
</feature>
<accession>A0ABM1RVP3</accession>
<feature type="signal peptide" evidence="5">
    <location>
        <begin position="1"/>
        <end position="22"/>
    </location>
</feature>
<dbReference type="InterPro" id="IPR003591">
    <property type="entry name" value="Leu-rich_rpt_typical-subtyp"/>
</dbReference>
<dbReference type="InterPro" id="IPR001611">
    <property type="entry name" value="Leu-rich_rpt"/>
</dbReference>
<evidence type="ECO:0000256" key="5">
    <source>
        <dbReference type="SAM" id="SignalP"/>
    </source>
</evidence>